<comment type="caution">
    <text evidence="2">The sequence shown here is derived from an EMBL/GenBank/DDBJ whole genome shotgun (WGS) entry which is preliminary data.</text>
</comment>
<proteinExistence type="predicted"/>
<dbReference type="Pfam" id="PF02720">
    <property type="entry name" value="DUF222"/>
    <property type="match status" value="1"/>
</dbReference>
<sequence>MRVDVLFLTVRYAVASAEAFVAASLTPERRREMAHRAVTAELATALHVPERTMQRQLDDATALSTRLPTTLAAMRDGAISMAHARVVIEHTSDLGDDDRDTVARLDDVLAELSRSNTAATVRRRARVLREQVMTETLAERHRKARAKRRVEFEAAADGMAWLHALLPAADAALIFDRLDGVARAHRDAEAAVAGAADTDDGSGTDRAGTDRLRAEQLTADQVRADAARDLLLYGTLDSEPAYADAVARVRPSVHLTVPVLTLMGESDAPAHLDGYGPIDAETARPLIARAPRSPES</sequence>
<accession>A0ABP4WY66</accession>
<reference evidence="3" key="1">
    <citation type="journal article" date="2019" name="Int. J. Syst. Evol. Microbiol.">
        <title>The Global Catalogue of Microorganisms (GCM) 10K type strain sequencing project: providing services to taxonomists for standard genome sequencing and annotation.</title>
        <authorList>
            <consortium name="The Broad Institute Genomics Platform"/>
            <consortium name="The Broad Institute Genome Sequencing Center for Infectious Disease"/>
            <person name="Wu L."/>
            <person name="Ma J."/>
        </authorList>
    </citation>
    <scope>NUCLEOTIDE SEQUENCE [LARGE SCALE GENOMIC DNA]</scope>
    <source>
        <strain evidence="3">JCM 14319</strain>
    </source>
</reference>
<dbReference type="EMBL" id="BAAANH010000005">
    <property type="protein sequence ID" value="GAA1763529.1"/>
    <property type="molecule type" value="Genomic_DNA"/>
</dbReference>
<evidence type="ECO:0000259" key="1">
    <source>
        <dbReference type="Pfam" id="PF02720"/>
    </source>
</evidence>
<feature type="domain" description="DUF222" evidence="1">
    <location>
        <begin position="14"/>
        <end position="290"/>
    </location>
</feature>
<dbReference type="Proteomes" id="UP001500506">
    <property type="component" value="Unassembled WGS sequence"/>
</dbReference>
<evidence type="ECO:0000313" key="3">
    <source>
        <dbReference type="Proteomes" id="UP001500506"/>
    </source>
</evidence>
<dbReference type="RefSeq" id="WP_232499909.1">
    <property type="nucleotide sequence ID" value="NZ_BAAANH010000005.1"/>
</dbReference>
<protein>
    <recommendedName>
        <fullName evidence="1">DUF222 domain-containing protein</fullName>
    </recommendedName>
</protein>
<organism evidence="2 3">
    <name type="scientific">Agromyces humatus</name>
    <dbReference type="NCBI Taxonomy" id="279573"/>
    <lineage>
        <taxon>Bacteria</taxon>
        <taxon>Bacillati</taxon>
        <taxon>Actinomycetota</taxon>
        <taxon>Actinomycetes</taxon>
        <taxon>Micrococcales</taxon>
        <taxon>Microbacteriaceae</taxon>
        <taxon>Agromyces</taxon>
    </lineage>
</organism>
<gene>
    <name evidence="2" type="ORF">GCM10009747_23840</name>
</gene>
<keyword evidence="3" id="KW-1185">Reference proteome</keyword>
<name>A0ABP4WY66_9MICO</name>
<evidence type="ECO:0000313" key="2">
    <source>
        <dbReference type="EMBL" id="GAA1763529.1"/>
    </source>
</evidence>
<dbReference type="InterPro" id="IPR003870">
    <property type="entry name" value="DUF222"/>
</dbReference>